<proteinExistence type="predicted"/>
<name>A0A815QD04_9BILA</name>
<reference evidence="2" key="1">
    <citation type="submission" date="2021-02" db="EMBL/GenBank/DDBJ databases">
        <authorList>
            <person name="Nowell W R."/>
        </authorList>
    </citation>
    <scope>NUCLEOTIDE SEQUENCE</scope>
</reference>
<dbReference type="EMBL" id="CAJNOQ010019944">
    <property type="protein sequence ID" value="CAF1460126.1"/>
    <property type="molecule type" value="Genomic_DNA"/>
</dbReference>
<dbReference type="Gene3D" id="1.25.40.20">
    <property type="entry name" value="Ankyrin repeat-containing domain"/>
    <property type="match status" value="1"/>
</dbReference>
<evidence type="ECO:0000313" key="3">
    <source>
        <dbReference type="EMBL" id="CAF4112780.1"/>
    </source>
</evidence>
<dbReference type="SUPFAM" id="SSF48403">
    <property type="entry name" value="Ankyrin repeat"/>
    <property type="match status" value="1"/>
</dbReference>
<protein>
    <submittedName>
        <fullName evidence="2">Uncharacterized protein</fullName>
    </submittedName>
</protein>
<dbReference type="Proteomes" id="UP000682733">
    <property type="component" value="Unassembled WGS sequence"/>
</dbReference>
<evidence type="ECO:0000313" key="1">
    <source>
        <dbReference type="EMBL" id="CAF1305599.1"/>
    </source>
</evidence>
<comment type="caution">
    <text evidence="2">The sequence shown here is derived from an EMBL/GenBank/DDBJ whole genome shotgun (WGS) entry which is preliminary data.</text>
</comment>
<dbReference type="OrthoDB" id="423533at2759"/>
<dbReference type="EMBL" id="CAJNOK010019784">
    <property type="protein sequence ID" value="CAF1305599.1"/>
    <property type="molecule type" value="Genomic_DNA"/>
</dbReference>
<dbReference type="Proteomes" id="UP000677228">
    <property type="component" value="Unassembled WGS sequence"/>
</dbReference>
<evidence type="ECO:0000313" key="2">
    <source>
        <dbReference type="EMBL" id="CAF1460126.1"/>
    </source>
</evidence>
<accession>A0A815QD04</accession>
<dbReference type="EMBL" id="CAJOBA010041370">
    <property type="protein sequence ID" value="CAF4112780.1"/>
    <property type="molecule type" value="Genomic_DNA"/>
</dbReference>
<evidence type="ECO:0000313" key="4">
    <source>
        <dbReference type="EMBL" id="CAF4330549.1"/>
    </source>
</evidence>
<dbReference type="InterPro" id="IPR036770">
    <property type="entry name" value="Ankyrin_rpt-contain_sf"/>
</dbReference>
<sequence length="317" mass="37167">MGSSHSKSCPAEDLLRRRKNDAISQKIKRGIASDFYFACRNGRIEYVQEKLKTMTVDEINKVEPNGSTALHAATFYNHVNIVSELFKVQCSRTVYNNHGNLPYDEIQTDEMRQLFERSSRTRFHEQNLDKSFEMFTPEQSQHRNYIQMFKPEKDVMEYITNRQTMVMWLKFFDWFSHKFSRFIDRTEALNEDGTEREGDYKASLFDLDADRDLDEFLKEVDAETYDENKNALRSAQTSESVVPLINLYTREGEFYKTSNERLALTITSDDTKNDLNGTSALCDRFVREFDMRQNELSQIAYTGVSYRGVTMKAEDLQ</sequence>
<evidence type="ECO:0000313" key="5">
    <source>
        <dbReference type="Proteomes" id="UP000663829"/>
    </source>
</evidence>
<gene>
    <name evidence="2" type="ORF">GPM918_LOCUS35047</name>
    <name evidence="1" type="ORF">OVA965_LOCUS28745</name>
    <name evidence="4" type="ORF">SRO942_LOCUS35759</name>
    <name evidence="3" type="ORF">TMI583_LOCUS29507</name>
</gene>
<dbReference type="Proteomes" id="UP000663829">
    <property type="component" value="Unassembled WGS sequence"/>
</dbReference>
<keyword evidence="5" id="KW-1185">Reference proteome</keyword>
<dbReference type="EMBL" id="CAJOBC010085400">
    <property type="protein sequence ID" value="CAF4330549.1"/>
    <property type="molecule type" value="Genomic_DNA"/>
</dbReference>
<dbReference type="AlphaFoldDB" id="A0A815QD04"/>
<dbReference type="Proteomes" id="UP000681722">
    <property type="component" value="Unassembled WGS sequence"/>
</dbReference>
<organism evidence="2 5">
    <name type="scientific">Didymodactylos carnosus</name>
    <dbReference type="NCBI Taxonomy" id="1234261"/>
    <lineage>
        <taxon>Eukaryota</taxon>
        <taxon>Metazoa</taxon>
        <taxon>Spiralia</taxon>
        <taxon>Gnathifera</taxon>
        <taxon>Rotifera</taxon>
        <taxon>Eurotatoria</taxon>
        <taxon>Bdelloidea</taxon>
        <taxon>Philodinida</taxon>
        <taxon>Philodinidae</taxon>
        <taxon>Didymodactylos</taxon>
    </lineage>
</organism>